<keyword evidence="4 6" id="KW-0472">Membrane</keyword>
<dbReference type="PANTHER" id="PTHR33048">
    <property type="entry name" value="PTH11-LIKE INTEGRAL MEMBRANE PROTEIN (AFU_ORTHOLOGUE AFUA_5G11245)"/>
    <property type="match status" value="1"/>
</dbReference>
<evidence type="ECO:0000256" key="1">
    <source>
        <dbReference type="ARBA" id="ARBA00004141"/>
    </source>
</evidence>
<dbReference type="PANTHER" id="PTHR33048:SF57">
    <property type="entry name" value="INTEGRAL MEMBRANE PROTEIN-RELATED"/>
    <property type="match status" value="1"/>
</dbReference>
<evidence type="ECO:0000256" key="6">
    <source>
        <dbReference type="SAM" id="Phobius"/>
    </source>
</evidence>
<feature type="transmembrane region" description="Helical" evidence="6">
    <location>
        <begin position="108"/>
        <end position="132"/>
    </location>
</feature>
<proteinExistence type="inferred from homology"/>
<keyword evidence="2 6" id="KW-0812">Transmembrane</keyword>
<name>A0A9Q0ASP4_9PEZI</name>
<evidence type="ECO:0000256" key="3">
    <source>
        <dbReference type="ARBA" id="ARBA00022989"/>
    </source>
</evidence>
<dbReference type="Proteomes" id="UP000829685">
    <property type="component" value="Unassembled WGS sequence"/>
</dbReference>
<keyword evidence="9" id="KW-1185">Reference proteome</keyword>
<dbReference type="AlphaFoldDB" id="A0A9Q0ASP4"/>
<evidence type="ECO:0000256" key="2">
    <source>
        <dbReference type="ARBA" id="ARBA00022692"/>
    </source>
</evidence>
<dbReference type="InterPro" id="IPR052337">
    <property type="entry name" value="SAT4-like"/>
</dbReference>
<comment type="caution">
    <text evidence="8">The sequence shown here is derived from an EMBL/GenBank/DDBJ whole genome shotgun (WGS) entry which is preliminary data.</text>
</comment>
<comment type="subcellular location">
    <subcellularLocation>
        <location evidence="1">Membrane</location>
        <topology evidence="1">Multi-pass membrane protein</topology>
    </subcellularLocation>
</comment>
<accession>A0A9Q0ASP4</accession>
<evidence type="ECO:0000256" key="4">
    <source>
        <dbReference type="ARBA" id="ARBA00023136"/>
    </source>
</evidence>
<feature type="transmembrane region" description="Helical" evidence="6">
    <location>
        <begin position="144"/>
        <end position="164"/>
    </location>
</feature>
<dbReference type="Pfam" id="PF20684">
    <property type="entry name" value="Fung_rhodopsin"/>
    <property type="match status" value="1"/>
</dbReference>
<gene>
    <name evidence="8" type="ORF">JX265_003280</name>
</gene>
<feature type="transmembrane region" description="Helical" evidence="6">
    <location>
        <begin position="37"/>
        <end position="55"/>
    </location>
</feature>
<dbReference type="InterPro" id="IPR049326">
    <property type="entry name" value="Rhodopsin_dom_fungi"/>
</dbReference>
<keyword evidence="3 6" id="KW-1133">Transmembrane helix</keyword>
<evidence type="ECO:0000256" key="5">
    <source>
        <dbReference type="ARBA" id="ARBA00038359"/>
    </source>
</evidence>
<reference evidence="8" key="1">
    <citation type="submission" date="2021-03" db="EMBL/GenBank/DDBJ databases">
        <title>Revisited historic fungal species revealed as producer of novel bioactive compounds through whole genome sequencing and comparative genomics.</title>
        <authorList>
            <person name="Vignolle G.A."/>
            <person name="Hochenegger N."/>
            <person name="Mach R.L."/>
            <person name="Mach-Aigner A.R."/>
            <person name="Javad Rahimi M."/>
            <person name="Salim K.A."/>
            <person name="Chan C.M."/>
            <person name="Lim L.B.L."/>
            <person name="Cai F."/>
            <person name="Druzhinina I.S."/>
            <person name="U'Ren J.M."/>
            <person name="Derntl C."/>
        </authorList>
    </citation>
    <scope>NUCLEOTIDE SEQUENCE</scope>
    <source>
        <strain evidence="8">TUCIM 5799</strain>
    </source>
</reference>
<dbReference type="GO" id="GO:0016020">
    <property type="term" value="C:membrane"/>
    <property type="evidence" value="ECO:0007669"/>
    <property type="project" value="UniProtKB-SubCell"/>
</dbReference>
<feature type="transmembrane region" description="Helical" evidence="6">
    <location>
        <begin position="67"/>
        <end position="88"/>
    </location>
</feature>
<organism evidence="8 9">
    <name type="scientific">Neoarthrinium moseri</name>
    <dbReference type="NCBI Taxonomy" id="1658444"/>
    <lineage>
        <taxon>Eukaryota</taxon>
        <taxon>Fungi</taxon>
        <taxon>Dikarya</taxon>
        <taxon>Ascomycota</taxon>
        <taxon>Pezizomycotina</taxon>
        <taxon>Sordariomycetes</taxon>
        <taxon>Xylariomycetidae</taxon>
        <taxon>Amphisphaeriales</taxon>
        <taxon>Apiosporaceae</taxon>
        <taxon>Neoarthrinium</taxon>
    </lineage>
</organism>
<comment type="similarity">
    <text evidence="5">Belongs to the SAT4 family.</text>
</comment>
<dbReference type="EMBL" id="JAFIMR010000005">
    <property type="protein sequence ID" value="KAI1879103.1"/>
    <property type="molecule type" value="Genomic_DNA"/>
</dbReference>
<protein>
    <recommendedName>
        <fullName evidence="7">Rhodopsin domain-containing protein</fullName>
    </recommendedName>
</protein>
<evidence type="ECO:0000259" key="7">
    <source>
        <dbReference type="Pfam" id="PF20684"/>
    </source>
</evidence>
<sequence>MAEGLVGGGGWHAGEIVQSFGPEVVIRFLKISVAVQIMWTLSLSLCKLSILVLYCKIFTIARFQWTCYITGGVIAAWSLSTILSALLICQPMSDLWSAVPKGHCGDHTLSYTITGSINIVTDVIVLLLPLPYLIHLEMALYKKLVLTATFTVGLFVCVVSALRLHSIRSIDFSDITYTVAEAQIWSALEPALGITVACVPVLRPLFGGQHSPNGTSLESGRKKAHALNRRFESVYESSSEYQLRPYHSKHGVEVTSQRHTNSNSLDGTDCKYIGVLQEWKVDTR</sequence>
<evidence type="ECO:0000313" key="9">
    <source>
        <dbReference type="Proteomes" id="UP000829685"/>
    </source>
</evidence>
<feature type="domain" description="Rhodopsin" evidence="7">
    <location>
        <begin position="25"/>
        <end position="206"/>
    </location>
</feature>
<evidence type="ECO:0000313" key="8">
    <source>
        <dbReference type="EMBL" id="KAI1879103.1"/>
    </source>
</evidence>